<sequence length="102" mass="11968">MRQQSNNSHSNYFKALKNNSERFQRFVKRTDNCKKIKKATPTIHCSFKEFVLRVKRLVSPKMKLGSLTLKEMGNFIVHMIELLEEDLANLNRMNPKNTLGLE</sequence>
<dbReference type="EMBL" id="BPLQ01007069">
    <property type="protein sequence ID" value="GIY27658.1"/>
    <property type="molecule type" value="Genomic_DNA"/>
</dbReference>
<gene>
    <name evidence="1" type="ORF">CDAR_245701</name>
</gene>
<evidence type="ECO:0000313" key="1">
    <source>
        <dbReference type="EMBL" id="GIY27658.1"/>
    </source>
</evidence>
<dbReference type="InterPro" id="IPR009072">
    <property type="entry name" value="Histone-fold"/>
</dbReference>
<protein>
    <submittedName>
        <fullName evidence="1">Uncharacterized protein</fullName>
    </submittedName>
</protein>
<comment type="caution">
    <text evidence="1">The sequence shown here is derived from an EMBL/GenBank/DDBJ whole genome shotgun (WGS) entry which is preliminary data.</text>
</comment>
<keyword evidence="2" id="KW-1185">Reference proteome</keyword>
<dbReference type="GO" id="GO:0046982">
    <property type="term" value="F:protein heterodimerization activity"/>
    <property type="evidence" value="ECO:0007669"/>
    <property type="project" value="InterPro"/>
</dbReference>
<dbReference type="Proteomes" id="UP001054837">
    <property type="component" value="Unassembled WGS sequence"/>
</dbReference>
<proteinExistence type="predicted"/>
<name>A0AAV4S0H7_9ARAC</name>
<accession>A0AAV4S0H7</accession>
<dbReference type="AlphaFoldDB" id="A0AAV4S0H7"/>
<organism evidence="1 2">
    <name type="scientific">Caerostris darwini</name>
    <dbReference type="NCBI Taxonomy" id="1538125"/>
    <lineage>
        <taxon>Eukaryota</taxon>
        <taxon>Metazoa</taxon>
        <taxon>Ecdysozoa</taxon>
        <taxon>Arthropoda</taxon>
        <taxon>Chelicerata</taxon>
        <taxon>Arachnida</taxon>
        <taxon>Araneae</taxon>
        <taxon>Araneomorphae</taxon>
        <taxon>Entelegynae</taxon>
        <taxon>Araneoidea</taxon>
        <taxon>Araneidae</taxon>
        <taxon>Caerostris</taxon>
    </lineage>
</organism>
<evidence type="ECO:0000313" key="2">
    <source>
        <dbReference type="Proteomes" id="UP001054837"/>
    </source>
</evidence>
<dbReference type="Gene3D" id="1.10.20.10">
    <property type="entry name" value="Histone, subunit A"/>
    <property type="match status" value="1"/>
</dbReference>
<reference evidence="1 2" key="1">
    <citation type="submission" date="2021-06" db="EMBL/GenBank/DDBJ databases">
        <title>Caerostris darwini draft genome.</title>
        <authorList>
            <person name="Kono N."/>
            <person name="Arakawa K."/>
        </authorList>
    </citation>
    <scope>NUCLEOTIDE SEQUENCE [LARGE SCALE GENOMIC DNA]</scope>
</reference>